<dbReference type="Gene3D" id="3.40.30.10">
    <property type="entry name" value="Glutaredoxin"/>
    <property type="match status" value="1"/>
</dbReference>
<dbReference type="InterPro" id="IPR040079">
    <property type="entry name" value="Glutathione_S-Trfase"/>
</dbReference>
<dbReference type="InterPro" id="IPR050983">
    <property type="entry name" value="GST_Omega/HSP26"/>
</dbReference>
<dbReference type="InterPro" id="IPR036249">
    <property type="entry name" value="Thioredoxin-like_sf"/>
</dbReference>
<dbReference type="SFLD" id="SFLDS00019">
    <property type="entry name" value="Glutathione_Transferase_(cytos"/>
    <property type="match status" value="1"/>
</dbReference>
<keyword evidence="4" id="KW-1185">Reference proteome</keyword>
<dbReference type="PROSITE" id="PS50405">
    <property type="entry name" value="GST_CTER"/>
    <property type="match status" value="1"/>
</dbReference>
<dbReference type="PANTHER" id="PTHR43968:SF6">
    <property type="entry name" value="GLUTATHIONE S-TRANSFERASE OMEGA"/>
    <property type="match status" value="1"/>
</dbReference>
<feature type="domain" description="GST N-terminal" evidence="1">
    <location>
        <begin position="1"/>
        <end position="78"/>
    </location>
</feature>
<dbReference type="SFLD" id="SFLDG00358">
    <property type="entry name" value="Main_(cytGST)"/>
    <property type="match status" value="1"/>
</dbReference>
<accession>A0ABV5ZAB1</accession>
<dbReference type="PANTHER" id="PTHR43968">
    <property type="match status" value="1"/>
</dbReference>
<dbReference type="InterPro" id="IPR010987">
    <property type="entry name" value="Glutathione-S-Trfase_C-like"/>
</dbReference>
<dbReference type="RefSeq" id="WP_027311691.1">
    <property type="nucleotide sequence ID" value="NZ_JAUESS010000011.1"/>
</dbReference>
<gene>
    <name evidence="3" type="ORF">ACFFLH_07295</name>
</gene>
<organism evidence="3 4">
    <name type="scientific">Balneatrix alpica</name>
    <dbReference type="NCBI Taxonomy" id="75684"/>
    <lineage>
        <taxon>Bacteria</taxon>
        <taxon>Pseudomonadati</taxon>
        <taxon>Pseudomonadota</taxon>
        <taxon>Gammaproteobacteria</taxon>
        <taxon>Oceanospirillales</taxon>
        <taxon>Balneatrichaceae</taxon>
        <taxon>Balneatrix</taxon>
    </lineage>
</organism>
<evidence type="ECO:0000313" key="3">
    <source>
        <dbReference type="EMBL" id="MFB9886206.1"/>
    </source>
</evidence>
<dbReference type="Gene3D" id="1.20.1050.10">
    <property type="match status" value="1"/>
</dbReference>
<dbReference type="SUPFAM" id="SSF47616">
    <property type="entry name" value="GST C-terminal domain-like"/>
    <property type="match status" value="1"/>
</dbReference>
<dbReference type="CDD" id="cd00299">
    <property type="entry name" value="GST_C_family"/>
    <property type="match status" value="1"/>
</dbReference>
<sequence length="214" mass="23649">MKLYGAPVSPYTRKAMLALAYKQLPYELVMTTPGSQDAAFVEASPLGKIPAMRTDTGAAFADSSVIVAYLERCYPAYPLYPADPALLAKALWLEEYADTKLAEALSGLYFQQCLSAKFFGKEANAERIEELQQKLVPSQLALLESLLPAEGWSVGDAISIADIALGADLISLLHTGYDFVDTAGYPRICQLWQRFSEQPWVQQQISTERKMLQL</sequence>
<feature type="domain" description="GST C-terminal" evidence="2">
    <location>
        <begin position="83"/>
        <end position="214"/>
    </location>
</feature>
<dbReference type="Pfam" id="PF13417">
    <property type="entry name" value="GST_N_3"/>
    <property type="match status" value="1"/>
</dbReference>
<name>A0ABV5ZAB1_9GAMM</name>
<dbReference type="EMBL" id="JBHLZN010000002">
    <property type="protein sequence ID" value="MFB9886206.1"/>
    <property type="molecule type" value="Genomic_DNA"/>
</dbReference>
<dbReference type="InterPro" id="IPR036282">
    <property type="entry name" value="Glutathione-S-Trfase_C_sf"/>
</dbReference>
<dbReference type="Proteomes" id="UP001589628">
    <property type="component" value="Unassembled WGS sequence"/>
</dbReference>
<dbReference type="SUPFAM" id="SSF52833">
    <property type="entry name" value="Thioredoxin-like"/>
    <property type="match status" value="1"/>
</dbReference>
<dbReference type="PROSITE" id="PS50404">
    <property type="entry name" value="GST_NTER"/>
    <property type="match status" value="1"/>
</dbReference>
<evidence type="ECO:0000259" key="2">
    <source>
        <dbReference type="PROSITE" id="PS50405"/>
    </source>
</evidence>
<dbReference type="Pfam" id="PF14497">
    <property type="entry name" value="GST_C_3"/>
    <property type="match status" value="1"/>
</dbReference>
<comment type="caution">
    <text evidence="3">The sequence shown here is derived from an EMBL/GenBank/DDBJ whole genome shotgun (WGS) entry which is preliminary data.</text>
</comment>
<reference evidence="3 4" key="1">
    <citation type="submission" date="2024-09" db="EMBL/GenBank/DDBJ databases">
        <authorList>
            <person name="Sun Q."/>
            <person name="Mori K."/>
        </authorList>
    </citation>
    <scope>NUCLEOTIDE SEQUENCE [LARGE SCALE GENOMIC DNA]</scope>
    <source>
        <strain evidence="3 4">ATCC 51285</strain>
    </source>
</reference>
<proteinExistence type="predicted"/>
<evidence type="ECO:0000313" key="4">
    <source>
        <dbReference type="Proteomes" id="UP001589628"/>
    </source>
</evidence>
<evidence type="ECO:0000259" key="1">
    <source>
        <dbReference type="PROSITE" id="PS50404"/>
    </source>
</evidence>
<dbReference type="InterPro" id="IPR004045">
    <property type="entry name" value="Glutathione_S-Trfase_N"/>
</dbReference>
<dbReference type="InterPro" id="IPR004046">
    <property type="entry name" value="GST_C"/>
</dbReference>
<protein>
    <submittedName>
        <fullName evidence="3">Glutathione S-transferase family protein</fullName>
    </submittedName>
</protein>